<feature type="transmembrane region" description="Helical" evidence="1">
    <location>
        <begin position="57"/>
        <end position="74"/>
    </location>
</feature>
<evidence type="ECO:0008006" key="4">
    <source>
        <dbReference type="Google" id="ProtNLM"/>
    </source>
</evidence>
<feature type="transmembrane region" description="Helical" evidence="1">
    <location>
        <begin position="35"/>
        <end position="51"/>
    </location>
</feature>
<sequence length="182" mass="21737">MIISYQLNANDFLQYQLYTASKSDRIKKKRRRNKIIIPLIYIAVAAFYLYSNDTQGAIIFFSLGFLCFFLYSFWERRHYIKHYESFIKENYKNRFHKTIVLEIDQDFISSKDISGSEIKIATSEIEEINEISSSLFIQLNIGNSLILPKDKIQNINEMIPFLRQLANSLNVKYNIENYWKWK</sequence>
<evidence type="ECO:0000313" key="3">
    <source>
        <dbReference type="Proteomes" id="UP001595719"/>
    </source>
</evidence>
<accession>A0ABV8W5V9</accession>
<evidence type="ECO:0000313" key="2">
    <source>
        <dbReference type="EMBL" id="MFC4392117.1"/>
    </source>
</evidence>
<gene>
    <name evidence="2" type="ORF">ACFOY0_14055</name>
</gene>
<keyword evidence="1" id="KW-1133">Transmembrane helix</keyword>
<keyword evidence="3" id="KW-1185">Reference proteome</keyword>
<dbReference type="Proteomes" id="UP001595719">
    <property type="component" value="Unassembled WGS sequence"/>
</dbReference>
<keyword evidence="1" id="KW-0812">Transmembrane</keyword>
<organism evidence="2 3">
    <name type="scientific">Flavobacterium quisquiliarum</name>
    <dbReference type="NCBI Taxonomy" id="1834436"/>
    <lineage>
        <taxon>Bacteria</taxon>
        <taxon>Pseudomonadati</taxon>
        <taxon>Bacteroidota</taxon>
        <taxon>Flavobacteriia</taxon>
        <taxon>Flavobacteriales</taxon>
        <taxon>Flavobacteriaceae</taxon>
        <taxon>Flavobacterium</taxon>
    </lineage>
</organism>
<protein>
    <recommendedName>
        <fullName evidence="4">YcxB-like protein domain-containing protein</fullName>
    </recommendedName>
</protein>
<dbReference type="RefSeq" id="WP_179006820.1">
    <property type="nucleotide sequence ID" value="NZ_JBHSCO010000004.1"/>
</dbReference>
<proteinExistence type="predicted"/>
<reference evidence="3" key="1">
    <citation type="journal article" date="2019" name="Int. J. Syst. Evol. Microbiol.">
        <title>The Global Catalogue of Microorganisms (GCM) 10K type strain sequencing project: providing services to taxonomists for standard genome sequencing and annotation.</title>
        <authorList>
            <consortium name="The Broad Institute Genomics Platform"/>
            <consortium name="The Broad Institute Genome Sequencing Center for Infectious Disease"/>
            <person name="Wu L."/>
            <person name="Ma J."/>
        </authorList>
    </citation>
    <scope>NUCLEOTIDE SEQUENCE [LARGE SCALE GENOMIC DNA]</scope>
    <source>
        <strain evidence="3">CGMCC 1.15345</strain>
    </source>
</reference>
<evidence type="ECO:0000256" key="1">
    <source>
        <dbReference type="SAM" id="Phobius"/>
    </source>
</evidence>
<comment type="caution">
    <text evidence="2">The sequence shown here is derived from an EMBL/GenBank/DDBJ whole genome shotgun (WGS) entry which is preliminary data.</text>
</comment>
<keyword evidence="1" id="KW-0472">Membrane</keyword>
<dbReference type="EMBL" id="JBHSCO010000004">
    <property type="protein sequence ID" value="MFC4392117.1"/>
    <property type="molecule type" value="Genomic_DNA"/>
</dbReference>
<name>A0ABV8W5V9_9FLAO</name>